<dbReference type="InterPro" id="IPR000653">
    <property type="entry name" value="DegT/StrS_aminotransferase"/>
</dbReference>
<evidence type="ECO:0000256" key="4">
    <source>
        <dbReference type="PIRSR" id="PIRSR000390-2"/>
    </source>
</evidence>
<feature type="modified residue" description="N6-(pyridoxal phosphate)lysine" evidence="4">
    <location>
        <position position="187"/>
    </location>
</feature>
<dbReference type="PANTHER" id="PTHR30244:SF36">
    <property type="entry name" value="3-OXO-GLUCOSE-6-PHOSPHATE:GLUTAMATE AMINOTRANSFERASE"/>
    <property type="match status" value="1"/>
</dbReference>
<dbReference type="Proteomes" id="UP000317940">
    <property type="component" value="Unassembled WGS sequence"/>
</dbReference>
<dbReference type="InterPro" id="IPR015421">
    <property type="entry name" value="PyrdxlP-dep_Trfase_major"/>
</dbReference>
<dbReference type="PIRSF" id="PIRSF000390">
    <property type="entry name" value="PLP_StrS"/>
    <property type="match status" value="1"/>
</dbReference>
<dbReference type="EMBL" id="VIWT01000004">
    <property type="protein sequence ID" value="TWF82631.1"/>
    <property type="molecule type" value="Genomic_DNA"/>
</dbReference>
<evidence type="ECO:0000313" key="6">
    <source>
        <dbReference type="EMBL" id="TWF82631.1"/>
    </source>
</evidence>
<proteinExistence type="inferred from homology"/>
<evidence type="ECO:0000256" key="2">
    <source>
        <dbReference type="ARBA" id="ARBA00037999"/>
    </source>
</evidence>
<protein>
    <submittedName>
        <fullName evidence="6">dTDP-4-amino-4,6-dideoxygalactose transaminase</fullName>
    </submittedName>
</protein>
<dbReference type="AlphaFoldDB" id="A0A561T691"/>
<dbReference type="PANTHER" id="PTHR30244">
    <property type="entry name" value="TRANSAMINASE"/>
    <property type="match status" value="1"/>
</dbReference>
<evidence type="ECO:0000313" key="7">
    <source>
        <dbReference type="Proteomes" id="UP000317940"/>
    </source>
</evidence>
<sequence>MRVPRFDAAGELVHDGPLIGAALTRVLASGRFIAGAEVDAFEREAAGFLGARHAVSVGSGTDALTIALQPAADRHPGGEVVTSPLTFAATASAIVRVGLRPRFADVDPDTLTLRPDLAAEATGPRTAAVLPVHLYGRAVDVTALRSAVGPGTPIVEDACQAFGARDAAGRACGTLGDAAAFSFFPSKPLGALGDGGLITTGDAELADEYRLIARHGCREQYRTERVGFNSRLDALQAAVLRVKLARVDQGRRRRAQIAALYAARLDSVPGLRLPADAPGHAWHAYTVRIAGGRRDTVLARLRARGIDAAVQYPVPLHRMAPFADPRPCPVAERACAELLCLPIWSGLGDDRIDYVAQELRDALRTAPVA</sequence>
<dbReference type="OrthoDB" id="9804264at2"/>
<dbReference type="CDD" id="cd00616">
    <property type="entry name" value="AHBA_syn"/>
    <property type="match status" value="1"/>
</dbReference>
<comment type="caution">
    <text evidence="6">The sequence shown here is derived from an EMBL/GenBank/DDBJ whole genome shotgun (WGS) entry which is preliminary data.</text>
</comment>
<accession>A0A561T691</accession>
<reference evidence="6 7" key="1">
    <citation type="submission" date="2019-06" db="EMBL/GenBank/DDBJ databases">
        <title>Sequencing the genomes of 1000 actinobacteria strains.</title>
        <authorList>
            <person name="Klenk H.-P."/>
        </authorList>
    </citation>
    <scope>NUCLEOTIDE SEQUENCE [LARGE SCALE GENOMIC DNA]</scope>
    <source>
        <strain evidence="6 7">DSM 44826</strain>
    </source>
</reference>
<dbReference type="GO" id="GO:0008483">
    <property type="term" value="F:transaminase activity"/>
    <property type="evidence" value="ECO:0007669"/>
    <property type="project" value="TreeGrafter"/>
</dbReference>
<dbReference type="InterPro" id="IPR015424">
    <property type="entry name" value="PyrdxlP-dep_Trfase"/>
</dbReference>
<dbReference type="Gene3D" id="3.90.1150.10">
    <property type="entry name" value="Aspartate Aminotransferase, domain 1"/>
    <property type="match status" value="1"/>
</dbReference>
<comment type="similarity">
    <text evidence="2 5">Belongs to the DegT/DnrJ/EryC1 family.</text>
</comment>
<evidence type="ECO:0000256" key="1">
    <source>
        <dbReference type="ARBA" id="ARBA00022898"/>
    </source>
</evidence>
<evidence type="ECO:0000256" key="3">
    <source>
        <dbReference type="PIRSR" id="PIRSR000390-1"/>
    </source>
</evidence>
<gene>
    <name evidence="6" type="ORF">FHX73_14113</name>
</gene>
<dbReference type="GO" id="GO:0000271">
    <property type="term" value="P:polysaccharide biosynthetic process"/>
    <property type="evidence" value="ECO:0007669"/>
    <property type="project" value="TreeGrafter"/>
</dbReference>
<name>A0A561T691_9ACTN</name>
<dbReference type="InterPro" id="IPR015422">
    <property type="entry name" value="PyrdxlP-dep_Trfase_small"/>
</dbReference>
<feature type="active site" description="Proton acceptor" evidence="3">
    <location>
        <position position="187"/>
    </location>
</feature>
<keyword evidence="1 4" id="KW-0663">Pyridoxal phosphate</keyword>
<dbReference type="SUPFAM" id="SSF53383">
    <property type="entry name" value="PLP-dependent transferases"/>
    <property type="match status" value="1"/>
</dbReference>
<evidence type="ECO:0000256" key="5">
    <source>
        <dbReference type="RuleBase" id="RU004508"/>
    </source>
</evidence>
<dbReference type="Pfam" id="PF01041">
    <property type="entry name" value="DegT_DnrJ_EryC1"/>
    <property type="match status" value="1"/>
</dbReference>
<keyword evidence="7" id="KW-1185">Reference proteome</keyword>
<dbReference type="GO" id="GO:0030170">
    <property type="term" value="F:pyridoxal phosphate binding"/>
    <property type="evidence" value="ECO:0007669"/>
    <property type="project" value="TreeGrafter"/>
</dbReference>
<organism evidence="6 7">
    <name type="scientific">Kitasatospora viridis</name>
    <dbReference type="NCBI Taxonomy" id="281105"/>
    <lineage>
        <taxon>Bacteria</taxon>
        <taxon>Bacillati</taxon>
        <taxon>Actinomycetota</taxon>
        <taxon>Actinomycetes</taxon>
        <taxon>Kitasatosporales</taxon>
        <taxon>Streptomycetaceae</taxon>
        <taxon>Kitasatospora</taxon>
    </lineage>
</organism>
<dbReference type="Gene3D" id="3.40.640.10">
    <property type="entry name" value="Type I PLP-dependent aspartate aminotransferase-like (Major domain)"/>
    <property type="match status" value="1"/>
</dbReference>
<dbReference type="RefSeq" id="WP_145909922.1">
    <property type="nucleotide sequence ID" value="NZ_BAAAMZ010000017.1"/>
</dbReference>